<sequence>MEAFRRCNGVLFLNLLPLLVVGLIAVSASQADDAVIFVDSSIRPVHLRTTPPIEKEAFSFNDVATSLAVLLGVVPKAVDEKVASKIDSVVTPNPFHRPRAVLSVNIGGVDFDAISNEGTLGLLGLESYQLRPLIAEDAHFRQTIGDDVNVEVLTNLDTANIHTEVSEQDLEFVFMSASYDLNEDSKTVATISWDISSSESFSLDMSKSADRLFFKELMGLFRNMKRAVSSHQVVDLERPADLFSGTFNGIEELRKQYGSGHQTQLASKFVLHAMNQALQFLQENYNDKLVGVFTFTKSANNFEITTTERRSRFLQALAPTSGNETSPEDMSLRLGNQAVVFFTVIILLVALLLSTCCMFTMPLTRDSLLYSGLKSD</sequence>
<dbReference type="PANTHER" id="PTHR13351:SF1">
    <property type="entry name" value="RENIN RECEPTOR"/>
    <property type="match status" value="1"/>
</dbReference>
<dbReference type="KEGG" id="ppp:112291925"/>
<dbReference type="GO" id="GO:0038023">
    <property type="term" value="F:signaling receptor activity"/>
    <property type="evidence" value="ECO:0007669"/>
    <property type="project" value="InterPro"/>
</dbReference>
<dbReference type="OrthoDB" id="1928130at2759"/>
<keyword evidence="1" id="KW-1133">Transmembrane helix</keyword>
<evidence type="ECO:0000313" key="4">
    <source>
        <dbReference type="EMBL" id="PNR40761.1"/>
    </source>
</evidence>
<name>A9SHM3_PHYPA</name>
<dbReference type="InterPro" id="IPR012493">
    <property type="entry name" value="Renin_rcpt"/>
</dbReference>
<dbReference type="Proteomes" id="UP000006727">
    <property type="component" value="Chromosome 14"/>
</dbReference>
<dbReference type="Gramene" id="Pp3c14_7560V3.1">
    <property type="protein sequence ID" value="Pp3c14_7560V3.1"/>
    <property type="gene ID" value="Pp3c14_7560"/>
</dbReference>
<evidence type="ECO:0000313" key="6">
    <source>
        <dbReference type="Proteomes" id="UP000006727"/>
    </source>
</evidence>
<keyword evidence="1" id="KW-0812">Transmembrane</keyword>
<reference evidence="5" key="3">
    <citation type="submission" date="2020-12" db="UniProtKB">
        <authorList>
            <consortium name="EnsemblPlants"/>
        </authorList>
    </citation>
    <scope>IDENTIFICATION</scope>
</reference>
<dbReference type="InterPro" id="IPR056696">
    <property type="entry name" value="DUF7794"/>
</dbReference>
<dbReference type="HOGENOM" id="CLU_048661_0_0_1"/>
<dbReference type="eggNOG" id="ENOG502QSGQ">
    <property type="taxonomic scope" value="Eukaryota"/>
</dbReference>
<dbReference type="EMBL" id="ABEU02000014">
    <property type="protein sequence ID" value="PNR40761.1"/>
    <property type="molecule type" value="Genomic_DNA"/>
</dbReference>
<dbReference type="Pfam" id="PF25070">
    <property type="entry name" value="DUF7794"/>
    <property type="match status" value="1"/>
</dbReference>
<feature type="chain" id="PRO_5014297932" description="DUF7794 domain-containing protein" evidence="2">
    <location>
        <begin position="32"/>
        <end position="376"/>
    </location>
</feature>
<reference evidence="4 6" key="1">
    <citation type="journal article" date="2008" name="Science">
        <title>The Physcomitrella genome reveals evolutionary insights into the conquest of land by plants.</title>
        <authorList>
            <person name="Rensing S."/>
            <person name="Lang D."/>
            <person name="Zimmer A."/>
            <person name="Terry A."/>
            <person name="Salamov A."/>
            <person name="Shapiro H."/>
            <person name="Nishiyama T."/>
            <person name="Perroud P.-F."/>
            <person name="Lindquist E."/>
            <person name="Kamisugi Y."/>
            <person name="Tanahashi T."/>
            <person name="Sakakibara K."/>
            <person name="Fujita T."/>
            <person name="Oishi K."/>
            <person name="Shin-I T."/>
            <person name="Kuroki Y."/>
            <person name="Toyoda A."/>
            <person name="Suzuki Y."/>
            <person name="Hashimoto A."/>
            <person name="Yamaguchi K."/>
            <person name="Sugano A."/>
            <person name="Kohara Y."/>
            <person name="Fujiyama A."/>
            <person name="Anterola A."/>
            <person name="Aoki S."/>
            <person name="Ashton N."/>
            <person name="Barbazuk W.B."/>
            <person name="Barker E."/>
            <person name="Bennetzen J."/>
            <person name="Bezanilla M."/>
            <person name="Blankenship R."/>
            <person name="Cho S.H."/>
            <person name="Dutcher S."/>
            <person name="Estelle M."/>
            <person name="Fawcett J.A."/>
            <person name="Gundlach H."/>
            <person name="Hanada K."/>
            <person name="Heyl A."/>
            <person name="Hicks K.A."/>
            <person name="Hugh J."/>
            <person name="Lohr M."/>
            <person name="Mayer K."/>
            <person name="Melkozernov A."/>
            <person name="Murata T."/>
            <person name="Nelson D."/>
            <person name="Pils B."/>
            <person name="Prigge M."/>
            <person name="Reiss B."/>
            <person name="Renner T."/>
            <person name="Rombauts S."/>
            <person name="Rushton P."/>
            <person name="Sanderfoot A."/>
            <person name="Schween G."/>
            <person name="Shiu S.-H."/>
            <person name="Stueber K."/>
            <person name="Theodoulou F.L."/>
            <person name="Tu H."/>
            <person name="Van de Peer Y."/>
            <person name="Verrier P.J."/>
            <person name="Waters E."/>
            <person name="Wood A."/>
            <person name="Yang L."/>
            <person name="Cove D."/>
            <person name="Cuming A."/>
            <person name="Hasebe M."/>
            <person name="Lucas S."/>
            <person name="Mishler D.B."/>
            <person name="Reski R."/>
            <person name="Grigoriev I."/>
            <person name="Quatrano R.S."/>
            <person name="Boore J.L."/>
        </authorList>
    </citation>
    <scope>NUCLEOTIDE SEQUENCE [LARGE SCALE GENOMIC DNA]</scope>
    <source>
        <strain evidence="5 6">cv. Gransden 2004</strain>
    </source>
</reference>
<organism evidence="4">
    <name type="scientific">Physcomitrium patens</name>
    <name type="common">Spreading-leaved earth moss</name>
    <name type="synonym">Physcomitrella patens</name>
    <dbReference type="NCBI Taxonomy" id="3218"/>
    <lineage>
        <taxon>Eukaryota</taxon>
        <taxon>Viridiplantae</taxon>
        <taxon>Streptophyta</taxon>
        <taxon>Embryophyta</taxon>
        <taxon>Bryophyta</taxon>
        <taxon>Bryophytina</taxon>
        <taxon>Bryopsida</taxon>
        <taxon>Funariidae</taxon>
        <taxon>Funariales</taxon>
        <taxon>Funariaceae</taxon>
        <taxon>Physcomitrium</taxon>
    </lineage>
</organism>
<protein>
    <recommendedName>
        <fullName evidence="3">DUF7794 domain-containing protein</fullName>
    </recommendedName>
</protein>
<accession>A9SHM3</accession>
<keyword evidence="6" id="KW-1185">Reference proteome</keyword>
<dbReference type="EnsemblPlants" id="Pp3c14_7560V3.1">
    <property type="protein sequence ID" value="Pp3c14_7560V3.1"/>
    <property type="gene ID" value="Pp3c14_7560"/>
</dbReference>
<dbReference type="PaxDb" id="3218-PP1S79_254V6.1"/>
<evidence type="ECO:0000256" key="2">
    <source>
        <dbReference type="SAM" id="SignalP"/>
    </source>
</evidence>
<proteinExistence type="predicted"/>
<reference evidence="4 6" key="2">
    <citation type="journal article" date="2018" name="Plant J.">
        <title>The Physcomitrella patens chromosome-scale assembly reveals moss genome structure and evolution.</title>
        <authorList>
            <person name="Lang D."/>
            <person name="Ullrich K.K."/>
            <person name="Murat F."/>
            <person name="Fuchs J."/>
            <person name="Jenkins J."/>
            <person name="Haas F.B."/>
            <person name="Piednoel M."/>
            <person name="Gundlach H."/>
            <person name="Van Bel M."/>
            <person name="Meyberg R."/>
            <person name="Vives C."/>
            <person name="Morata J."/>
            <person name="Symeonidi A."/>
            <person name="Hiss M."/>
            <person name="Muchero W."/>
            <person name="Kamisugi Y."/>
            <person name="Saleh O."/>
            <person name="Blanc G."/>
            <person name="Decker E.L."/>
            <person name="van Gessel N."/>
            <person name="Grimwood J."/>
            <person name="Hayes R.D."/>
            <person name="Graham S.W."/>
            <person name="Gunter L.E."/>
            <person name="McDaniel S.F."/>
            <person name="Hoernstein S.N.W."/>
            <person name="Larsson A."/>
            <person name="Li F.W."/>
            <person name="Perroud P.F."/>
            <person name="Phillips J."/>
            <person name="Ranjan P."/>
            <person name="Rokshar D.S."/>
            <person name="Rothfels C.J."/>
            <person name="Schneider L."/>
            <person name="Shu S."/>
            <person name="Stevenson D.W."/>
            <person name="Thummler F."/>
            <person name="Tillich M."/>
            <person name="Villarreal Aguilar J.C."/>
            <person name="Widiez T."/>
            <person name="Wong G.K."/>
            <person name="Wymore A."/>
            <person name="Zhang Y."/>
            <person name="Zimmer A.D."/>
            <person name="Quatrano R.S."/>
            <person name="Mayer K.F.X."/>
            <person name="Goodstein D."/>
            <person name="Casacuberta J.M."/>
            <person name="Vandepoele K."/>
            <person name="Reski R."/>
            <person name="Cuming A.C."/>
            <person name="Tuskan G.A."/>
            <person name="Maumus F."/>
            <person name="Salse J."/>
            <person name="Schmutz J."/>
            <person name="Rensing S.A."/>
        </authorList>
    </citation>
    <scope>NUCLEOTIDE SEQUENCE [LARGE SCALE GENOMIC DNA]</scope>
    <source>
        <strain evidence="5 6">cv. Gransden 2004</strain>
    </source>
</reference>
<dbReference type="OMA" id="ECNAACI"/>
<dbReference type="GeneID" id="112291925"/>
<dbReference type="FunCoup" id="A9SHM3">
    <property type="interactions" value="2567"/>
</dbReference>
<dbReference type="STRING" id="3218.A9SHM3"/>
<keyword evidence="2" id="KW-0732">Signal</keyword>
<dbReference type="GO" id="GO:0009897">
    <property type="term" value="C:external side of plasma membrane"/>
    <property type="evidence" value="ECO:0000318"/>
    <property type="project" value="GO_Central"/>
</dbReference>
<dbReference type="RefSeq" id="XP_024395703.1">
    <property type="nucleotide sequence ID" value="XM_024539935.2"/>
</dbReference>
<feature type="signal peptide" evidence="2">
    <location>
        <begin position="1"/>
        <end position="31"/>
    </location>
</feature>
<dbReference type="Gramene" id="Pp3c14_7560V3.2">
    <property type="protein sequence ID" value="Pp3c14_7560V3.2"/>
    <property type="gene ID" value="Pp3c14_7560"/>
</dbReference>
<keyword evidence="1" id="KW-0472">Membrane</keyword>
<evidence type="ECO:0000256" key="1">
    <source>
        <dbReference type="SAM" id="Phobius"/>
    </source>
</evidence>
<evidence type="ECO:0000313" key="5">
    <source>
        <dbReference type="EnsemblPlants" id="Pp3c14_7560V3.1"/>
    </source>
</evidence>
<dbReference type="AlphaFoldDB" id="A9SHM3"/>
<dbReference type="EnsemblPlants" id="Pp3c14_7560V3.2">
    <property type="protein sequence ID" value="Pp3c14_7560V3.2"/>
    <property type="gene ID" value="Pp3c14_7560"/>
</dbReference>
<feature type="domain" description="DUF7794" evidence="3">
    <location>
        <begin position="32"/>
        <end position="296"/>
    </location>
</feature>
<gene>
    <name evidence="5" type="primary">LOC112291925</name>
    <name evidence="4" type="ORF">PHYPA_018164</name>
</gene>
<dbReference type="PANTHER" id="PTHR13351">
    <property type="entry name" value="RENIN RECEPTOR"/>
    <property type="match status" value="1"/>
</dbReference>
<feature type="transmembrane region" description="Helical" evidence="1">
    <location>
        <begin position="338"/>
        <end position="361"/>
    </location>
</feature>
<evidence type="ECO:0000259" key="3">
    <source>
        <dbReference type="Pfam" id="PF25070"/>
    </source>
</evidence>